<reference evidence="2" key="1">
    <citation type="submission" date="2022-11" db="UniProtKB">
        <authorList>
            <consortium name="WormBaseParasite"/>
        </authorList>
    </citation>
    <scope>IDENTIFICATION</scope>
</reference>
<proteinExistence type="predicted"/>
<evidence type="ECO:0000313" key="1">
    <source>
        <dbReference type="Proteomes" id="UP000887576"/>
    </source>
</evidence>
<sequence>MNPIMNFFRRFWSWLKIRLLALWELLCWIFDMICCCKLCIDDDNIDAEKGVTHIHTSDIQPTNLVDGHKKSTMDAGGSTANGQVHKVIMVGSGGVGKSALTLQFMYDEFVEEYEPTKADSYRKKVVLDGEECSVDILDTAGQEDYSAIRDNYYRSGEGFICVFSITDAESFDATNEFREQILRVKNSDTNIPIVLVGNKSDLNSERVVSQEQALARAESWGVPYVETSAKTRTNVDKVFYDLMRDVRRRKGGPMGNSGAAVDPGNANSKRRNARRSWKKHCVLL</sequence>
<evidence type="ECO:0000313" key="2">
    <source>
        <dbReference type="WBParaSite" id="JU765_v2.g14166.t1"/>
    </source>
</evidence>
<accession>A0AC34Q9Q0</accession>
<dbReference type="Proteomes" id="UP000887576">
    <property type="component" value="Unplaced"/>
</dbReference>
<protein>
    <submittedName>
        <fullName evidence="2">Ras-related protein Ral-a</fullName>
    </submittedName>
</protein>
<name>A0AC34Q9Q0_9BILA</name>
<organism evidence="1 2">
    <name type="scientific">Panagrolaimus sp. JU765</name>
    <dbReference type="NCBI Taxonomy" id="591449"/>
    <lineage>
        <taxon>Eukaryota</taxon>
        <taxon>Metazoa</taxon>
        <taxon>Ecdysozoa</taxon>
        <taxon>Nematoda</taxon>
        <taxon>Chromadorea</taxon>
        <taxon>Rhabditida</taxon>
        <taxon>Tylenchina</taxon>
        <taxon>Panagrolaimomorpha</taxon>
        <taxon>Panagrolaimoidea</taxon>
        <taxon>Panagrolaimidae</taxon>
        <taxon>Panagrolaimus</taxon>
    </lineage>
</organism>
<dbReference type="WBParaSite" id="JU765_v2.g14166.t1">
    <property type="protein sequence ID" value="JU765_v2.g14166.t1"/>
    <property type="gene ID" value="JU765_v2.g14166"/>
</dbReference>